<organism evidence="1 2">
    <name type="scientific">Amycolatopsis mediterranei (strain U-32)</name>
    <dbReference type="NCBI Taxonomy" id="749927"/>
    <lineage>
        <taxon>Bacteria</taxon>
        <taxon>Bacillati</taxon>
        <taxon>Actinomycetota</taxon>
        <taxon>Actinomycetes</taxon>
        <taxon>Pseudonocardiales</taxon>
        <taxon>Pseudonocardiaceae</taxon>
        <taxon>Amycolatopsis</taxon>
    </lineage>
</organism>
<dbReference type="RefSeq" id="WP_013227419.1">
    <property type="nucleotide sequence ID" value="NC_014318.1"/>
</dbReference>
<dbReference type="Gene3D" id="1.25.40.10">
    <property type="entry name" value="Tetratricopeptide repeat domain"/>
    <property type="match status" value="2"/>
</dbReference>
<evidence type="ECO:0000313" key="1">
    <source>
        <dbReference type="EMBL" id="ADJ47361.1"/>
    </source>
</evidence>
<dbReference type="KEGG" id="amd:AMED_5608"/>
<dbReference type="PATRIC" id="fig|749927.5.peg.5820"/>
<evidence type="ECO:0000313" key="2">
    <source>
        <dbReference type="Proteomes" id="UP000000328"/>
    </source>
</evidence>
<dbReference type="EMBL" id="CP002000">
    <property type="protein sequence ID" value="ADJ47361.1"/>
    <property type="molecule type" value="Genomic_DNA"/>
</dbReference>
<dbReference type="GeneID" id="92873298"/>
<reference evidence="1 2" key="1">
    <citation type="journal article" date="2010" name="Cell Res.">
        <title>Complete genome sequence of the rifamycin SV-producing Amycolatopsis mediterranei U32 revealed its genetic characteristics in phylogeny and metabolism.</title>
        <authorList>
            <person name="Zhao W."/>
            <person name="Zhong Y."/>
            <person name="Yuan H."/>
            <person name="Wang J."/>
            <person name="Zheng H."/>
            <person name="Wang Y."/>
            <person name="Cen X."/>
            <person name="Xu F."/>
            <person name="Bai J."/>
            <person name="Han X."/>
            <person name="Lu G."/>
            <person name="Zhu Y."/>
            <person name="Shao Z."/>
            <person name="Yan H."/>
            <person name="Li C."/>
            <person name="Peng N."/>
            <person name="Zhang Z."/>
            <person name="Zhang Y."/>
            <person name="Lin W."/>
            <person name="Fan Y."/>
            <person name="Qin Z."/>
            <person name="Hu Y."/>
            <person name="Zhu B."/>
            <person name="Wang S."/>
            <person name="Ding X."/>
            <person name="Zhao G.P."/>
        </authorList>
    </citation>
    <scope>NUCLEOTIDE SEQUENCE [LARGE SCALE GENOMIC DNA]</scope>
    <source>
        <strain evidence="2">U-32</strain>
    </source>
</reference>
<dbReference type="Proteomes" id="UP000000328">
    <property type="component" value="Chromosome"/>
</dbReference>
<sequence length="830" mass="91382">MAPSQERPPRPAVTNTLVGTNAGYSVQAGNIDQVNFYGPPARPPARRAFLPEYGLPPRFGPSFLLRSEYQVIPFHGRHGELAALTAWCAADEETGVRLITGPGGQGKTRLALELITGAAEQGWLAGRLRPGCDEQTLWDLCGAGDGTLVVIDYAETQPALLTTLFRAAAERQEGSGPLRLLLLARSSEAWWPQLRINAPDHLAALWDDDDTERALPVLFDRAADRPRRFAEAVATFAAKLGLPADGVAEPTDLAQDRFGPALALHMTALAALLDHQGSETPPSAAFRDPAGRVLDHEQRYWADAARAAELPYHRPRLLRAVMTAATGCGADRREQAVELLGHLPDLAGEHERVLGRYADWVHELHPGPCWLNPLQPDLLGERLLADALAEQSELAGALGRGATGPDQQGTLWTVLGRAVDRHAAARSALPAILAAGPDTLWLAGTLLVSYLPRPDLLLPALIDAIDDVTDPRILVGGVDHLPHAHRNSALKIAAAERALHRFGELPERDVAVEASLCSDLADGLVSAGRFEESLDALQTAIDLYGELVRSRPEQYASRYLRAKANYAAQLDNCDRHDEAREVNEQVTKDAERYGLADDGYLIAQVLWGRSAIFKHLERPLKAEKMMARAVGTCREAANGGDKYAAAQLPIMIMNLANRQSDLGWHEEALATIEESVRLMRRLDHAYPDPLNPTPPQILYNYAQCLLDRDRPEEARAVIVEAVHRLRRVTEFNTGSLWLLWSALRLWGVRLWKSDFSDDTVRAEYAELAALQDRDDWPIDGLRGESAFSAWMGYGLKLFEAGDKDEGTRWMNRARDLPYGRMNRPLFSDLI</sequence>
<dbReference type="eggNOG" id="COG4227">
    <property type="taxonomic scope" value="Bacteria"/>
</dbReference>
<dbReference type="InterPro" id="IPR011990">
    <property type="entry name" value="TPR-like_helical_dom_sf"/>
</dbReference>
<proteinExistence type="predicted"/>
<dbReference type="OrthoDB" id="134501at2"/>
<protein>
    <submittedName>
        <fullName evidence="1">TIR protein</fullName>
    </submittedName>
</protein>
<dbReference type="eggNOG" id="COG0457">
    <property type="taxonomic scope" value="Bacteria"/>
</dbReference>
<name>A0A0H3D9P2_AMYMU</name>
<dbReference type="AlphaFoldDB" id="A0A0H3D9P2"/>
<dbReference type="HOGENOM" id="CLU_006181_0_0_11"/>
<gene>
    <name evidence="1" type="ordered locus">AMED_5608</name>
</gene>
<dbReference type="SUPFAM" id="SSF48452">
    <property type="entry name" value="TPR-like"/>
    <property type="match status" value="1"/>
</dbReference>
<accession>A0A0H3D9P2</accession>